<dbReference type="eggNOG" id="COG0330">
    <property type="taxonomic scope" value="Bacteria"/>
</dbReference>
<gene>
    <name evidence="4" type="ORF">D779_0239</name>
</gene>
<dbReference type="InterPro" id="IPR036013">
    <property type="entry name" value="Band_7/SPFH_dom_sf"/>
</dbReference>
<dbReference type="RefSeq" id="WP_052348339.1">
    <property type="nucleotide sequence ID" value="NZ_AONC01000111.1"/>
</dbReference>
<sequence length="373" mass="42307">MACVPLRLPRRSAFQERETYRGMLSKMAHNWRFVRRRFGVFLTFSLLVLLVLGAYFFNRIFINIYPGEAGVLWERLGGGTDMQHIYREGLHIIFPWDKMYVYDTRIQHRPFAFKALSKDGLPIDFEVSVRYFPDRNHLPQLHKTVGPDYVDKVVQPEVQAHLRKVVANYLPDEIYTSEGYLLQIIMQGAIGAFAEHYIVLDDLLIRRMILPKSIVEAIERKLAQEQYVQEYDYRIQREAKEAVRKAIEAEGIKRFQDIVKSSDFFEKYLQYKGIDATLNLASSNNSKVVVVGGGEGGLPLIMNMDPPGRAASAEPAASDEDRPVESAAPSPSDPILPPGVEPNAPFVDRILQYLGEMDIGLPDQTPAESSGGK</sequence>
<comment type="caution">
    <text evidence="4">The sequence shown here is derived from an EMBL/GenBank/DDBJ whole genome shotgun (WGS) entry which is preliminary data.</text>
</comment>
<evidence type="ECO:0000259" key="3">
    <source>
        <dbReference type="SMART" id="SM00244"/>
    </source>
</evidence>
<dbReference type="STRING" id="1249627.D779_0239"/>
<dbReference type="Proteomes" id="UP000019460">
    <property type="component" value="Unassembled WGS sequence"/>
</dbReference>
<dbReference type="PANTHER" id="PTHR23222:SF0">
    <property type="entry name" value="PROHIBITIN 1"/>
    <property type="match status" value="1"/>
</dbReference>
<evidence type="ECO:0000313" key="5">
    <source>
        <dbReference type="Proteomes" id="UP000019460"/>
    </source>
</evidence>
<proteinExistence type="predicted"/>
<dbReference type="AlphaFoldDB" id="W9UUZ1"/>
<comment type="subcellular location">
    <subcellularLocation>
        <location evidence="1">Membrane</location>
        <topology evidence="1">Single-pass membrane protein</topology>
    </subcellularLocation>
</comment>
<evidence type="ECO:0000256" key="2">
    <source>
        <dbReference type="SAM" id="MobiDB-lite"/>
    </source>
</evidence>
<evidence type="ECO:0000313" key="4">
    <source>
        <dbReference type="EMBL" id="EXJ11068.1"/>
    </source>
</evidence>
<evidence type="ECO:0000256" key="1">
    <source>
        <dbReference type="ARBA" id="ARBA00004167"/>
    </source>
</evidence>
<dbReference type="CDD" id="cd03401">
    <property type="entry name" value="SPFH_prohibitin"/>
    <property type="match status" value="1"/>
</dbReference>
<dbReference type="GO" id="GO:0016020">
    <property type="term" value="C:membrane"/>
    <property type="evidence" value="ECO:0007669"/>
    <property type="project" value="UniProtKB-SubCell"/>
</dbReference>
<dbReference type="InterPro" id="IPR000163">
    <property type="entry name" value="Prohibitin"/>
</dbReference>
<feature type="compositionally biased region" description="Pro residues" evidence="2">
    <location>
        <begin position="331"/>
        <end position="340"/>
    </location>
</feature>
<name>W9UUZ1_9GAMM</name>
<dbReference type="PANTHER" id="PTHR23222">
    <property type="entry name" value="PROHIBITIN"/>
    <property type="match status" value="1"/>
</dbReference>
<protein>
    <submittedName>
        <fullName evidence="4">Band 7 protein</fullName>
    </submittedName>
</protein>
<feature type="region of interest" description="Disordered" evidence="2">
    <location>
        <begin position="304"/>
        <end position="343"/>
    </location>
</feature>
<keyword evidence="5" id="KW-1185">Reference proteome</keyword>
<dbReference type="SMART" id="SM00244">
    <property type="entry name" value="PHB"/>
    <property type="match status" value="1"/>
</dbReference>
<feature type="compositionally biased region" description="Low complexity" evidence="2">
    <location>
        <begin position="307"/>
        <end position="316"/>
    </location>
</feature>
<dbReference type="InterPro" id="IPR001107">
    <property type="entry name" value="Band_7"/>
</dbReference>
<reference evidence="4 5" key="1">
    <citation type="submission" date="2012-11" db="EMBL/GenBank/DDBJ databases">
        <title>Genome assembly of Thiorhodococcus sp. AK35.</title>
        <authorList>
            <person name="Nupur N."/>
            <person name="Khatri I."/>
            <person name="Subramanian S."/>
            <person name="Pinnaka A."/>
        </authorList>
    </citation>
    <scope>NUCLEOTIDE SEQUENCE [LARGE SCALE GENOMIC DNA]</scope>
    <source>
        <strain evidence="4 5">AK35</strain>
    </source>
</reference>
<dbReference type="Pfam" id="PF01145">
    <property type="entry name" value="Band_7"/>
    <property type="match status" value="1"/>
</dbReference>
<organism evidence="4 5">
    <name type="scientific">Imhoffiella purpurea</name>
    <dbReference type="NCBI Taxonomy" id="1249627"/>
    <lineage>
        <taxon>Bacteria</taxon>
        <taxon>Pseudomonadati</taxon>
        <taxon>Pseudomonadota</taxon>
        <taxon>Gammaproteobacteria</taxon>
        <taxon>Chromatiales</taxon>
        <taxon>Chromatiaceae</taxon>
        <taxon>Imhoffiella</taxon>
    </lineage>
</organism>
<feature type="domain" description="Band 7" evidence="3">
    <location>
        <begin position="60"/>
        <end position="222"/>
    </location>
</feature>
<dbReference type="EMBL" id="AONC01000111">
    <property type="protein sequence ID" value="EXJ11068.1"/>
    <property type="molecule type" value="Genomic_DNA"/>
</dbReference>
<accession>W9UUZ1</accession>
<dbReference type="SUPFAM" id="SSF117892">
    <property type="entry name" value="Band 7/SPFH domain"/>
    <property type="match status" value="1"/>
</dbReference>
<dbReference type="Gene3D" id="3.30.479.30">
    <property type="entry name" value="Band 7 domain"/>
    <property type="match status" value="1"/>
</dbReference>
<dbReference type="OrthoDB" id="9792660at2"/>